<evidence type="ECO:0000256" key="5">
    <source>
        <dbReference type="ARBA" id="ARBA00023136"/>
    </source>
</evidence>
<dbReference type="Pfam" id="PF07690">
    <property type="entry name" value="MFS_1"/>
    <property type="match status" value="2"/>
</dbReference>
<dbReference type="Gene3D" id="1.20.1250.20">
    <property type="entry name" value="MFS general substrate transporter like domains"/>
    <property type="match status" value="2"/>
</dbReference>
<keyword evidence="5 7" id="KW-0472">Membrane</keyword>
<dbReference type="AlphaFoldDB" id="A0A1I5XS16"/>
<sequence length="544" mass="60164">MAAPTATSSVDTREKPRLSFWQIWNMSFGFLGIQFGFELQNSNVSRIFETLGANKDDIPILWIAAPLTGLVVQPIIGYFSDRTWHPYWGRRRPFFFIGAVLATIALILMPNSSALWMAGGMLWILDASINISMEPFRAFVGDKLPSEQRTAGFAMQSFFIGVGSVIAALLPWVFTNVLNFSNTAPSGEIPPSVKWSFYLGAGAFLLAVMYTVFTSSETPPEDMEEFRRENAQIGIWDGLKESFMGIFQMPTAMRQLALVQFFTWFALFSMWIYSTNAVTSNIYNMKVDDAFFTKMSTLIDARAQQPGSEKAIKELKSLQQDTKEIKEFQADNPNKILTVNLANYYLTNGNPTPTETATLQRVQQQYNDGADWLSLASSVRNGVAALFAFIIPLIAARTSRRITHMLCLLIGGLGLLSLQLISNPTLIVVSMAMVGIAWASILSMPYAILAGSLPSNKMGYYMGVFNFFIVIPQIVAATILGYCTMHFFQGNTLHTIALGGASMVLAGLLTLWVKDTDDTQRQAVQPALSPGYDTPTVINPSPEV</sequence>
<keyword evidence="2" id="KW-0813">Transport</keyword>
<name>A0A1I5XS16_HYMAR</name>
<comment type="subcellular location">
    <subcellularLocation>
        <location evidence="1">Membrane</location>
        <topology evidence="1">Multi-pass membrane protein</topology>
    </subcellularLocation>
</comment>
<organism evidence="8 9">
    <name type="scientific">Hymenobacter arizonensis</name>
    <name type="common">Siccationidurans arizonensis</name>
    <dbReference type="NCBI Taxonomy" id="1227077"/>
    <lineage>
        <taxon>Bacteria</taxon>
        <taxon>Pseudomonadati</taxon>
        <taxon>Bacteroidota</taxon>
        <taxon>Cytophagia</taxon>
        <taxon>Cytophagales</taxon>
        <taxon>Hymenobacteraceae</taxon>
        <taxon>Hymenobacter</taxon>
    </lineage>
</organism>
<feature type="transmembrane region" description="Helical" evidence="7">
    <location>
        <begin position="60"/>
        <end position="80"/>
    </location>
</feature>
<keyword evidence="9" id="KW-1185">Reference proteome</keyword>
<evidence type="ECO:0000256" key="6">
    <source>
        <dbReference type="SAM" id="MobiDB-lite"/>
    </source>
</evidence>
<feature type="transmembrane region" description="Helical" evidence="7">
    <location>
        <begin position="195"/>
        <end position="213"/>
    </location>
</feature>
<dbReference type="GO" id="GO:0022857">
    <property type="term" value="F:transmembrane transporter activity"/>
    <property type="evidence" value="ECO:0007669"/>
    <property type="project" value="InterPro"/>
</dbReference>
<dbReference type="Proteomes" id="UP000199029">
    <property type="component" value="Unassembled WGS sequence"/>
</dbReference>
<feature type="transmembrane region" description="Helical" evidence="7">
    <location>
        <begin position="402"/>
        <end position="421"/>
    </location>
</feature>
<dbReference type="RefSeq" id="WP_092671865.1">
    <property type="nucleotide sequence ID" value="NZ_FOXS01000002.1"/>
</dbReference>
<dbReference type="PANTHER" id="PTHR19432">
    <property type="entry name" value="SUGAR TRANSPORTER"/>
    <property type="match status" value="1"/>
</dbReference>
<keyword evidence="3 7" id="KW-0812">Transmembrane</keyword>
<feature type="region of interest" description="Disordered" evidence="6">
    <location>
        <begin position="524"/>
        <end position="544"/>
    </location>
</feature>
<gene>
    <name evidence="8" type="ORF">SAMN04515668_2013</name>
</gene>
<evidence type="ECO:0000256" key="1">
    <source>
        <dbReference type="ARBA" id="ARBA00004141"/>
    </source>
</evidence>
<feature type="transmembrane region" description="Helical" evidence="7">
    <location>
        <begin position="460"/>
        <end position="482"/>
    </location>
</feature>
<dbReference type="InterPro" id="IPR036259">
    <property type="entry name" value="MFS_trans_sf"/>
</dbReference>
<dbReference type="EMBL" id="FOXS01000002">
    <property type="protein sequence ID" value="SFQ34739.1"/>
    <property type="molecule type" value="Genomic_DNA"/>
</dbReference>
<feature type="transmembrane region" description="Helical" evidence="7">
    <location>
        <begin position="92"/>
        <end position="109"/>
    </location>
</feature>
<keyword evidence="4 7" id="KW-1133">Transmembrane helix</keyword>
<feature type="transmembrane region" description="Helical" evidence="7">
    <location>
        <begin position="494"/>
        <end position="513"/>
    </location>
</feature>
<dbReference type="STRING" id="1227077.SAMN04515668_2013"/>
<dbReference type="SUPFAM" id="SSF103473">
    <property type="entry name" value="MFS general substrate transporter"/>
    <property type="match status" value="2"/>
</dbReference>
<dbReference type="GO" id="GO:0016020">
    <property type="term" value="C:membrane"/>
    <property type="evidence" value="ECO:0007669"/>
    <property type="project" value="UniProtKB-SubCell"/>
</dbReference>
<protein>
    <submittedName>
        <fullName evidence="8">Maltose/moltooligosaccharide transporter</fullName>
    </submittedName>
</protein>
<feature type="transmembrane region" description="Helical" evidence="7">
    <location>
        <begin position="153"/>
        <end position="175"/>
    </location>
</feature>
<feature type="transmembrane region" description="Helical" evidence="7">
    <location>
        <begin position="256"/>
        <end position="274"/>
    </location>
</feature>
<evidence type="ECO:0000256" key="2">
    <source>
        <dbReference type="ARBA" id="ARBA00022448"/>
    </source>
</evidence>
<dbReference type="InterPro" id="IPR011701">
    <property type="entry name" value="MFS"/>
</dbReference>
<evidence type="ECO:0000256" key="7">
    <source>
        <dbReference type="SAM" id="Phobius"/>
    </source>
</evidence>
<proteinExistence type="predicted"/>
<dbReference type="OrthoDB" id="7584869at2"/>
<reference evidence="9" key="1">
    <citation type="submission" date="2016-10" db="EMBL/GenBank/DDBJ databases">
        <authorList>
            <person name="Varghese N."/>
            <person name="Submissions S."/>
        </authorList>
    </citation>
    <scope>NUCLEOTIDE SEQUENCE [LARGE SCALE GENOMIC DNA]</scope>
    <source>
        <strain evidence="9">OR362-8,ATCC BAA-1266,JCM 13504</strain>
    </source>
</reference>
<evidence type="ECO:0000256" key="3">
    <source>
        <dbReference type="ARBA" id="ARBA00022692"/>
    </source>
</evidence>
<feature type="transmembrane region" description="Helical" evidence="7">
    <location>
        <begin position="23"/>
        <end position="40"/>
    </location>
</feature>
<accession>A0A1I5XS16</accession>
<evidence type="ECO:0000313" key="9">
    <source>
        <dbReference type="Proteomes" id="UP000199029"/>
    </source>
</evidence>
<feature type="transmembrane region" description="Helical" evidence="7">
    <location>
        <begin position="427"/>
        <end position="448"/>
    </location>
</feature>
<evidence type="ECO:0000256" key="4">
    <source>
        <dbReference type="ARBA" id="ARBA00022989"/>
    </source>
</evidence>
<evidence type="ECO:0000313" key="8">
    <source>
        <dbReference type="EMBL" id="SFQ34739.1"/>
    </source>
</evidence>
<dbReference type="PANTHER" id="PTHR19432:SF35">
    <property type="entry name" value="SOLUTE CARRIER FAMILY 45 MEMBER 3 ISOFORM X1"/>
    <property type="match status" value="1"/>
</dbReference>